<dbReference type="NCBIfam" id="TIGR00915">
    <property type="entry name" value="2A0602"/>
    <property type="match status" value="1"/>
</dbReference>
<feature type="transmembrane region" description="Helical" evidence="9">
    <location>
        <begin position="436"/>
        <end position="458"/>
    </location>
</feature>
<dbReference type="Gene3D" id="3.30.70.1320">
    <property type="entry name" value="Multidrug efflux transporter AcrB pore domain like"/>
    <property type="match status" value="1"/>
</dbReference>
<evidence type="ECO:0000313" key="10">
    <source>
        <dbReference type="EMBL" id="BDL44780.1"/>
    </source>
</evidence>
<accession>A0ABN6QPV1</accession>
<evidence type="ECO:0000256" key="5">
    <source>
        <dbReference type="ARBA" id="ARBA00022519"/>
    </source>
</evidence>
<dbReference type="RefSeq" id="WP_215436491.1">
    <property type="nucleotide sequence ID" value="NZ_AP025943.1"/>
</dbReference>
<feature type="transmembrane region" description="Helical" evidence="9">
    <location>
        <begin position="889"/>
        <end position="910"/>
    </location>
</feature>
<dbReference type="Gene3D" id="3.30.70.1440">
    <property type="entry name" value="Multidrug efflux transporter AcrB pore domain"/>
    <property type="match status" value="1"/>
</dbReference>
<keyword evidence="7 9" id="KW-1133">Transmembrane helix</keyword>
<evidence type="ECO:0000256" key="3">
    <source>
        <dbReference type="ARBA" id="ARBA00022448"/>
    </source>
</evidence>
<keyword evidence="8 9" id="KW-0472">Membrane</keyword>
<reference evidence="10" key="1">
    <citation type="submission" date="2022-06" db="EMBL/GenBank/DDBJ databases">
        <title>Akkermansia biwalacus sp. nov., an anaerobic mucin-degrading bacterium isolated from human intestine.</title>
        <authorList>
            <person name="Kobayashi Y."/>
            <person name="Inoue S."/>
            <person name="Kawahara T."/>
            <person name="Kohda N."/>
        </authorList>
    </citation>
    <scope>NUCLEOTIDE SEQUENCE</scope>
    <source>
        <strain evidence="10">WON2089</strain>
    </source>
</reference>
<evidence type="ECO:0000256" key="6">
    <source>
        <dbReference type="ARBA" id="ARBA00022692"/>
    </source>
</evidence>
<evidence type="ECO:0000256" key="8">
    <source>
        <dbReference type="ARBA" id="ARBA00023136"/>
    </source>
</evidence>
<dbReference type="Gene3D" id="1.20.1640.10">
    <property type="entry name" value="Multidrug efflux transporter AcrB transmembrane domain"/>
    <property type="match status" value="2"/>
</dbReference>
<feature type="transmembrane region" description="Helical" evidence="9">
    <location>
        <begin position="464"/>
        <end position="495"/>
    </location>
</feature>
<feature type="transmembrane region" description="Helical" evidence="9">
    <location>
        <begin position="534"/>
        <end position="552"/>
    </location>
</feature>
<dbReference type="PRINTS" id="PR00702">
    <property type="entry name" value="ACRIFLAVINRP"/>
</dbReference>
<dbReference type="PANTHER" id="PTHR32063">
    <property type="match status" value="1"/>
</dbReference>
<organism evidence="10 11">
    <name type="scientific">Akkermansia biwaensis</name>
    <dbReference type="NCBI Taxonomy" id="2946555"/>
    <lineage>
        <taxon>Bacteria</taxon>
        <taxon>Pseudomonadati</taxon>
        <taxon>Verrucomicrobiota</taxon>
        <taxon>Verrucomicrobiia</taxon>
        <taxon>Verrucomicrobiales</taxon>
        <taxon>Akkermansiaceae</taxon>
        <taxon>Akkermansia</taxon>
    </lineage>
</organism>
<dbReference type="EMBL" id="AP025943">
    <property type="protein sequence ID" value="BDL44780.1"/>
    <property type="molecule type" value="Genomic_DNA"/>
</dbReference>
<evidence type="ECO:0000256" key="9">
    <source>
        <dbReference type="SAM" id="Phobius"/>
    </source>
</evidence>
<evidence type="ECO:0000256" key="7">
    <source>
        <dbReference type="ARBA" id="ARBA00022989"/>
    </source>
</evidence>
<keyword evidence="5" id="KW-0997">Cell inner membrane</keyword>
<gene>
    <name evidence="10" type="ORF">Abiwalacus_23540</name>
</gene>
<dbReference type="Pfam" id="PF00873">
    <property type="entry name" value="ACR_tran"/>
    <property type="match status" value="1"/>
</dbReference>
<evidence type="ECO:0000313" key="11">
    <source>
        <dbReference type="Proteomes" id="UP001062263"/>
    </source>
</evidence>
<comment type="subcellular location">
    <subcellularLocation>
        <location evidence="1">Cell inner membrane</location>
        <topology evidence="1">Multi-pass membrane protein</topology>
    </subcellularLocation>
</comment>
<dbReference type="SUPFAM" id="SSF82693">
    <property type="entry name" value="Multidrug efflux transporter AcrB pore domain, PN1, PN2, PC1 and PC2 subdomains"/>
    <property type="match status" value="3"/>
</dbReference>
<dbReference type="Proteomes" id="UP001062263">
    <property type="component" value="Chromosome"/>
</dbReference>
<keyword evidence="4" id="KW-1003">Cell membrane</keyword>
<proteinExistence type="inferred from homology"/>
<feature type="transmembrane region" description="Helical" evidence="9">
    <location>
        <begin position="364"/>
        <end position="384"/>
    </location>
</feature>
<name>A0ABN6QPV1_9BACT</name>
<keyword evidence="11" id="KW-1185">Reference proteome</keyword>
<feature type="transmembrane region" description="Helical" evidence="9">
    <location>
        <begin position="965"/>
        <end position="987"/>
    </location>
</feature>
<feature type="transmembrane region" description="Helical" evidence="9">
    <location>
        <begin position="338"/>
        <end position="357"/>
    </location>
</feature>
<comment type="similarity">
    <text evidence="2">Belongs to the resistance-nodulation-cell division (RND) (TC 2.A.6) family.</text>
</comment>
<sequence length="1036" mass="113651">MIADLFIKRPKFAIVIAILMVLAGLLCLEKLPVAEYPEIAPTSINVQATYTGASAQVVMETLASPIEEELNGLENLIYFSSKSDNTGGYSLSLTFKSGTDSDINMVNVQNALKRVEYKLPKEVTDQGIKIRKRSSDILGFFAFRSTNMSSLELNNFVKSRVKDEIARVPGISAINLMPEKNYSMRIWLDALRMSALNITPDDVSNAIKAQNVQAAAGSIGSEGENNFIQYKVNVTGRLKTVEEFSKIIVRTGQDGHVTRLDDIARIELGAETYSGSSRNNGEDSVNMAVYRLDDANAMEAMTGVKDALQELSKRFPPGVSYEVSYDPTQYISATMAEIVETLIIALILVVGITYLFLQDWRATLIPALAIPVSLIGTFAILYPLGFSINVLTMFGLILVIGSLVDDGIIVVENTMRILETEDLTPEEATKKSMHQITGAIIATTLVTVAIYVPIAFFGGMVGNIYMQFSVTMCVALCLSAVNSLTLSPALCVLLLKNRKEKKQKRFSLFRPFNASLEWARRSYIKCAGVMVRRAWLTLILLAAVFAANWKLFETVPKSFLPKEDKGTVFCDIQLAPGATLGRTEQALRSAEQKLMGIPGVRQVSSTSGFSFMGGNGENLGMCIAQLDSWDKRKTPELSVDSIIHQASNLCDEIPAAKATVFSPPAIMGLGLTGGVSFMLQASGDETPKDLERELEKLIDQIEKLPGALFPRSSYEANTPQLFLNIDREKAQSMHVPVNRIFTTLQSKLASMYINDFNLIGYTFKVKMQSAPEDRTTINDIMNTYIQNDQGQMVPLSSVATLSYMVGPRQIARFNQLMSAEVTVQTRPGTSSGDLMNQIEAIPLPENYSITWTDMSYQERQNDGKIVLLMGLALLFGYLFLVAQYESWTVPVSVIVSVSVALLGALLGLLICSTPLSIYAQLGLVMLIGLAGKNAILMVEFSKAEREHGVPIQQAALEGARQRFRAVMMTAISFIIGVFPMVIASGAGAESRKAIGITTFYGMILATIVGILFIPALYSMFQRYREWVKNLFSGKAG</sequence>
<feature type="transmembrane region" description="Helical" evidence="9">
    <location>
        <begin position="916"/>
        <end position="935"/>
    </location>
</feature>
<dbReference type="SUPFAM" id="SSF82866">
    <property type="entry name" value="Multidrug efflux transporter AcrB transmembrane domain"/>
    <property type="match status" value="2"/>
</dbReference>
<dbReference type="Gene3D" id="3.30.2090.10">
    <property type="entry name" value="Multidrug efflux transporter AcrB TolC docking domain, DN and DC subdomains"/>
    <property type="match status" value="2"/>
</dbReference>
<evidence type="ECO:0000256" key="1">
    <source>
        <dbReference type="ARBA" id="ARBA00004429"/>
    </source>
</evidence>
<dbReference type="PANTHER" id="PTHR32063:SF76">
    <property type="entry name" value="EFFLUX PUMP MEMBRANE TRANSPORTER"/>
    <property type="match status" value="1"/>
</dbReference>
<feature type="transmembrane region" description="Helical" evidence="9">
    <location>
        <begin position="999"/>
        <end position="1020"/>
    </location>
</feature>
<keyword evidence="3" id="KW-0813">Transport</keyword>
<dbReference type="Gene3D" id="3.30.70.1430">
    <property type="entry name" value="Multidrug efflux transporter AcrB pore domain"/>
    <property type="match status" value="2"/>
</dbReference>
<keyword evidence="6 9" id="KW-0812">Transmembrane</keyword>
<dbReference type="SUPFAM" id="SSF82714">
    <property type="entry name" value="Multidrug efflux transporter AcrB TolC docking domain, DN and DC subdomains"/>
    <property type="match status" value="2"/>
</dbReference>
<feature type="transmembrane region" description="Helical" evidence="9">
    <location>
        <begin position="390"/>
        <end position="411"/>
    </location>
</feature>
<dbReference type="InterPro" id="IPR001036">
    <property type="entry name" value="Acrflvin-R"/>
</dbReference>
<feature type="transmembrane region" description="Helical" evidence="9">
    <location>
        <begin position="865"/>
        <end position="882"/>
    </location>
</feature>
<evidence type="ECO:0000256" key="2">
    <source>
        <dbReference type="ARBA" id="ARBA00010942"/>
    </source>
</evidence>
<dbReference type="InterPro" id="IPR027463">
    <property type="entry name" value="AcrB_DN_DC_subdom"/>
</dbReference>
<evidence type="ECO:0000256" key="4">
    <source>
        <dbReference type="ARBA" id="ARBA00022475"/>
    </source>
</evidence>
<protein>
    <submittedName>
        <fullName evidence="10">Transporter</fullName>
    </submittedName>
</protein>
<dbReference type="InterPro" id="IPR004764">
    <property type="entry name" value="MdtF-like"/>
</dbReference>